<dbReference type="RefSeq" id="WP_014473077.1">
    <property type="nucleotide sequence ID" value="NZ_CP053835.1"/>
</dbReference>
<evidence type="ECO:0000313" key="2">
    <source>
        <dbReference type="EMBL" id="QKF76435.1"/>
    </source>
</evidence>
<evidence type="ECO:0000313" key="3">
    <source>
        <dbReference type="Proteomes" id="UP000503313"/>
    </source>
</evidence>
<dbReference type="KEGG" id="adz:ADFLV_0375"/>
<keyword evidence="1" id="KW-1133">Transmembrane helix</keyword>
<keyword evidence="3" id="KW-1185">Reference proteome</keyword>
<proteinExistence type="predicted"/>
<gene>
    <name evidence="2" type="ORF">ADFLV_0375</name>
</gene>
<name>A0AAE7BBH6_9BACT</name>
<reference evidence="2 3" key="1">
    <citation type="submission" date="2020-05" db="EMBL/GenBank/DDBJ databases">
        <title>Complete genome sequencing of Campylobacter and Arcobacter type strains.</title>
        <authorList>
            <person name="Miller W.G."/>
            <person name="Yee E."/>
        </authorList>
    </citation>
    <scope>NUCLEOTIDE SEQUENCE [LARGE SCALE GENOMIC DNA]</scope>
    <source>
        <strain evidence="2 3">LMG 25694</strain>
    </source>
</reference>
<keyword evidence="1" id="KW-0472">Membrane</keyword>
<dbReference type="Proteomes" id="UP000503313">
    <property type="component" value="Chromosome"/>
</dbReference>
<dbReference type="EMBL" id="CP053835">
    <property type="protein sequence ID" value="QKF76435.1"/>
    <property type="molecule type" value="Genomic_DNA"/>
</dbReference>
<sequence>MAAVGAGLFVFLFIFLVWLGFLLSLNKLVNVMRVDGLPQTFISKIWVWSQVIPFWGFIALIVFNIKADTASRALESEFKLPFKEIKYPATIGWIVILGLLYTWIPILGALVLLVCMILFWIKVSSTSKQIEDLKLNTKTTIES</sequence>
<keyword evidence="1" id="KW-0812">Transmembrane</keyword>
<evidence type="ECO:0000256" key="1">
    <source>
        <dbReference type="SAM" id="Phobius"/>
    </source>
</evidence>
<protein>
    <submittedName>
        <fullName evidence="2">Membrane protein</fullName>
    </submittedName>
</protein>
<feature type="transmembrane region" description="Helical" evidence="1">
    <location>
        <begin position="91"/>
        <end position="121"/>
    </location>
</feature>
<feature type="transmembrane region" description="Helical" evidence="1">
    <location>
        <begin position="45"/>
        <end position="65"/>
    </location>
</feature>
<feature type="transmembrane region" description="Helical" evidence="1">
    <location>
        <begin position="6"/>
        <end position="25"/>
    </location>
</feature>
<dbReference type="AlphaFoldDB" id="A0AAE7BBH6"/>
<accession>A0AAE7BBH6</accession>
<organism evidence="2 3">
    <name type="scientific">Arcobacter defluvii</name>
    <dbReference type="NCBI Taxonomy" id="873191"/>
    <lineage>
        <taxon>Bacteria</taxon>
        <taxon>Pseudomonadati</taxon>
        <taxon>Campylobacterota</taxon>
        <taxon>Epsilonproteobacteria</taxon>
        <taxon>Campylobacterales</taxon>
        <taxon>Arcobacteraceae</taxon>
        <taxon>Arcobacter</taxon>
    </lineage>
</organism>